<protein>
    <submittedName>
        <fullName evidence="2">Uncharacterized protein</fullName>
    </submittedName>
</protein>
<evidence type="ECO:0000313" key="2">
    <source>
        <dbReference type="EMBL" id="EEC45084.1"/>
    </source>
</evidence>
<dbReference type="KEGG" id="pti:PHATRDRAFT_39465"/>
<feature type="region of interest" description="Disordered" evidence="1">
    <location>
        <begin position="1"/>
        <end position="24"/>
    </location>
</feature>
<dbReference type="PaxDb" id="2850-Phatr39465"/>
<evidence type="ECO:0000256" key="1">
    <source>
        <dbReference type="SAM" id="MobiDB-lite"/>
    </source>
</evidence>
<proteinExistence type="predicted"/>
<dbReference type="GeneID" id="7195166"/>
<reference evidence="2 3" key="1">
    <citation type="journal article" date="2008" name="Nature">
        <title>The Phaeodactylum genome reveals the evolutionary history of diatom genomes.</title>
        <authorList>
            <person name="Bowler C."/>
            <person name="Allen A.E."/>
            <person name="Badger J.H."/>
            <person name="Grimwood J."/>
            <person name="Jabbari K."/>
            <person name="Kuo A."/>
            <person name="Maheswari U."/>
            <person name="Martens C."/>
            <person name="Maumus F."/>
            <person name="Otillar R.P."/>
            <person name="Rayko E."/>
            <person name="Salamov A."/>
            <person name="Vandepoele K."/>
            <person name="Beszteri B."/>
            <person name="Gruber A."/>
            <person name="Heijde M."/>
            <person name="Katinka M."/>
            <person name="Mock T."/>
            <person name="Valentin K."/>
            <person name="Verret F."/>
            <person name="Berges J.A."/>
            <person name="Brownlee C."/>
            <person name="Cadoret J.P."/>
            <person name="Chiovitti A."/>
            <person name="Choi C.J."/>
            <person name="Coesel S."/>
            <person name="De Martino A."/>
            <person name="Detter J.C."/>
            <person name="Durkin C."/>
            <person name="Falciatore A."/>
            <person name="Fournet J."/>
            <person name="Haruta M."/>
            <person name="Huysman M.J."/>
            <person name="Jenkins B.D."/>
            <person name="Jiroutova K."/>
            <person name="Jorgensen R.E."/>
            <person name="Joubert Y."/>
            <person name="Kaplan A."/>
            <person name="Kroger N."/>
            <person name="Kroth P.G."/>
            <person name="La Roche J."/>
            <person name="Lindquist E."/>
            <person name="Lommer M."/>
            <person name="Martin-Jezequel V."/>
            <person name="Lopez P.J."/>
            <person name="Lucas S."/>
            <person name="Mangogna M."/>
            <person name="McGinnis K."/>
            <person name="Medlin L.K."/>
            <person name="Montsant A."/>
            <person name="Oudot-Le Secq M.P."/>
            <person name="Napoli C."/>
            <person name="Obornik M."/>
            <person name="Parker M.S."/>
            <person name="Petit J.L."/>
            <person name="Porcel B.M."/>
            <person name="Poulsen N."/>
            <person name="Robison M."/>
            <person name="Rychlewski L."/>
            <person name="Rynearson T.A."/>
            <person name="Schmutz J."/>
            <person name="Shapiro H."/>
            <person name="Siaut M."/>
            <person name="Stanley M."/>
            <person name="Sussman M.R."/>
            <person name="Taylor A.R."/>
            <person name="Vardi A."/>
            <person name="von Dassow P."/>
            <person name="Vyverman W."/>
            <person name="Willis A."/>
            <person name="Wyrwicz L.S."/>
            <person name="Rokhsar D.S."/>
            <person name="Weissenbach J."/>
            <person name="Armbrust E.V."/>
            <person name="Green B.R."/>
            <person name="Van de Peer Y."/>
            <person name="Grigoriev I.V."/>
        </authorList>
    </citation>
    <scope>NUCLEOTIDE SEQUENCE [LARGE SCALE GENOMIC DNA]</scope>
    <source>
        <strain evidence="2 3">CCAP 1055/1</strain>
    </source>
</reference>
<dbReference type="RefSeq" id="XP_002183384.1">
    <property type="nucleotide sequence ID" value="XM_002183348.1"/>
</dbReference>
<name>B7G8Q7_PHATC</name>
<keyword evidence="3" id="KW-1185">Reference proteome</keyword>
<reference evidence="3" key="2">
    <citation type="submission" date="2008-08" db="EMBL/GenBank/DDBJ databases">
        <authorList>
            <consortium name="Diatom Consortium"/>
            <person name="Grigoriev I."/>
            <person name="Grimwood J."/>
            <person name="Kuo A."/>
            <person name="Otillar R.P."/>
            <person name="Salamov A."/>
            <person name="Detter J.C."/>
            <person name="Lindquist E."/>
            <person name="Shapiro H."/>
            <person name="Lucas S."/>
            <person name="Glavina del Rio T."/>
            <person name="Pitluck S."/>
            <person name="Rokhsar D."/>
            <person name="Bowler C."/>
        </authorList>
    </citation>
    <scope>GENOME REANNOTATION</scope>
    <source>
        <strain evidence="3">CCAP 1055/1</strain>
    </source>
</reference>
<gene>
    <name evidence="2" type="ORF">PHATRDRAFT_39465</name>
</gene>
<dbReference type="EMBL" id="CM000621">
    <property type="protein sequence ID" value="EEC45084.1"/>
    <property type="molecule type" value="Genomic_DNA"/>
</dbReference>
<dbReference type="InParanoid" id="B7G8Q7"/>
<dbReference type="Proteomes" id="UP000000759">
    <property type="component" value="Chromosome 19"/>
</dbReference>
<sequence>MSQGGKPQQGNSNTQQRKQNASCKGSTAHIWGTDVYVPTAAAATTSVRRSFQSLQISHHVKGKAARVEAEDNIVGIKWTSTGTIRHRCSVRDSSRSSLAVSPRDQQLPVSILMLCICTITPQAVSVSTSDFGLSNGAGPPHGLVRPVRKEMERQGLLTELDQQDYLQRFYGHIELLDRKRLSSLLANPGPKTEHLHSSNMRRKRGWEWADTKLVADLPYLKAISGSIDPTNYHQNGTVVRVLDEVQGSELIEVVQALLAQVCIQFKQQDATECSAGVQWADYGRGALGNTRGIESFGSLSQFPDYHSLGRGLYISVVILMPPFRTARAAISQSIGPSSLRSVAATTALDGSNAVVVESHKAISTKL</sequence>
<evidence type="ECO:0000313" key="3">
    <source>
        <dbReference type="Proteomes" id="UP000000759"/>
    </source>
</evidence>
<accession>B7G8Q7</accession>
<organism evidence="2 3">
    <name type="scientific">Phaeodactylum tricornutum (strain CCAP 1055/1)</name>
    <dbReference type="NCBI Taxonomy" id="556484"/>
    <lineage>
        <taxon>Eukaryota</taxon>
        <taxon>Sar</taxon>
        <taxon>Stramenopiles</taxon>
        <taxon>Ochrophyta</taxon>
        <taxon>Bacillariophyta</taxon>
        <taxon>Bacillariophyceae</taxon>
        <taxon>Bacillariophycidae</taxon>
        <taxon>Naviculales</taxon>
        <taxon>Phaeodactylaceae</taxon>
        <taxon>Phaeodactylum</taxon>
    </lineage>
</organism>
<dbReference type="AlphaFoldDB" id="B7G8Q7"/>